<evidence type="ECO:0000313" key="3">
    <source>
        <dbReference type="Proteomes" id="UP000622580"/>
    </source>
</evidence>
<proteinExistence type="predicted"/>
<organism evidence="2 3">
    <name type="scientific">Phenylobacterium glaciei</name>
    <dbReference type="NCBI Taxonomy" id="2803784"/>
    <lineage>
        <taxon>Bacteria</taxon>
        <taxon>Pseudomonadati</taxon>
        <taxon>Pseudomonadota</taxon>
        <taxon>Alphaproteobacteria</taxon>
        <taxon>Caulobacterales</taxon>
        <taxon>Caulobacteraceae</taxon>
        <taxon>Phenylobacterium</taxon>
    </lineage>
</organism>
<accession>A0A941CWA7</accession>
<dbReference type="Proteomes" id="UP000622580">
    <property type="component" value="Unassembled WGS sequence"/>
</dbReference>
<reference evidence="2" key="1">
    <citation type="submission" date="2021-04" db="EMBL/GenBank/DDBJ databases">
        <title>Draft genome assembly of strain Phenylobacterium sp. 20VBR1 using MiniION and Illumina platforms.</title>
        <authorList>
            <person name="Thomas F.A."/>
            <person name="Krishnan K.P."/>
            <person name="Sinha R.K."/>
        </authorList>
    </citation>
    <scope>NUCLEOTIDE SEQUENCE</scope>
    <source>
        <strain evidence="2">20VBR1</strain>
    </source>
</reference>
<evidence type="ECO:0000313" key="2">
    <source>
        <dbReference type="EMBL" id="MBR7617871.1"/>
    </source>
</evidence>
<comment type="caution">
    <text evidence="2">The sequence shown here is derived from an EMBL/GenBank/DDBJ whole genome shotgun (WGS) entry which is preliminary data.</text>
</comment>
<dbReference type="RefSeq" id="WP_215337448.1">
    <property type="nucleotide sequence ID" value="NZ_JAGSGD010000001.1"/>
</dbReference>
<dbReference type="AlphaFoldDB" id="A0A941CWA7"/>
<gene>
    <name evidence="2" type="ORF">JKL49_00600</name>
</gene>
<sequence length="140" mass="14132">MWSMPRSVLRVVAVIIGLCAVGGFILGVRGAPEKARLPGEGPAGAAPGVQLQATDAKPLDDAALAPPPPVVVEKVEEKKPEAKKPAADPLDLAADQTPPVAVASVTPPKPPASKTATPPAADDRVGDLLDGITPADDPPH</sequence>
<feature type="compositionally biased region" description="Basic and acidic residues" evidence="1">
    <location>
        <begin position="73"/>
        <end position="86"/>
    </location>
</feature>
<feature type="region of interest" description="Disordered" evidence="1">
    <location>
        <begin position="33"/>
        <end position="140"/>
    </location>
</feature>
<keyword evidence="3" id="KW-1185">Reference proteome</keyword>
<name>A0A941CWA7_9CAUL</name>
<feature type="compositionally biased region" description="Low complexity" evidence="1">
    <location>
        <begin position="38"/>
        <end position="48"/>
    </location>
</feature>
<feature type="compositionally biased region" description="Low complexity" evidence="1">
    <location>
        <begin position="87"/>
        <end position="120"/>
    </location>
</feature>
<dbReference type="EMBL" id="JAGSGD010000001">
    <property type="protein sequence ID" value="MBR7617871.1"/>
    <property type="molecule type" value="Genomic_DNA"/>
</dbReference>
<evidence type="ECO:0000256" key="1">
    <source>
        <dbReference type="SAM" id="MobiDB-lite"/>
    </source>
</evidence>
<protein>
    <submittedName>
        <fullName evidence="2">Uncharacterized protein</fullName>
    </submittedName>
</protein>